<name>A0A4C1UU58_EUMVA</name>
<comment type="caution">
    <text evidence="1">The sequence shown here is derived from an EMBL/GenBank/DDBJ whole genome shotgun (WGS) entry which is preliminary data.</text>
</comment>
<dbReference type="Proteomes" id="UP000299102">
    <property type="component" value="Unassembled WGS sequence"/>
</dbReference>
<sequence>MDTPSLVEVTSALPATSVGIEYVMERKLMERCLRASLSPNLNLVRIFIYVSNIPMDSFTSVIPKVVQVDPKGSTGDLLGIYVGVNKKWGSIRY</sequence>
<dbReference type="EMBL" id="BGZK01000221">
    <property type="protein sequence ID" value="GBP29532.1"/>
    <property type="molecule type" value="Genomic_DNA"/>
</dbReference>
<protein>
    <submittedName>
        <fullName evidence="1">Uncharacterized protein</fullName>
    </submittedName>
</protein>
<dbReference type="AlphaFoldDB" id="A0A4C1UU58"/>
<accession>A0A4C1UU58</accession>
<organism evidence="1 2">
    <name type="scientific">Eumeta variegata</name>
    <name type="common">Bagworm moth</name>
    <name type="synonym">Eumeta japonica</name>
    <dbReference type="NCBI Taxonomy" id="151549"/>
    <lineage>
        <taxon>Eukaryota</taxon>
        <taxon>Metazoa</taxon>
        <taxon>Ecdysozoa</taxon>
        <taxon>Arthropoda</taxon>
        <taxon>Hexapoda</taxon>
        <taxon>Insecta</taxon>
        <taxon>Pterygota</taxon>
        <taxon>Neoptera</taxon>
        <taxon>Endopterygota</taxon>
        <taxon>Lepidoptera</taxon>
        <taxon>Glossata</taxon>
        <taxon>Ditrysia</taxon>
        <taxon>Tineoidea</taxon>
        <taxon>Psychidae</taxon>
        <taxon>Oiketicinae</taxon>
        <taxon>Eumeta</taxon>
    </lineage>
</organism>
<reference evidence="1 2" key="1">
    <citation type="journal article" date="2019" name="Commun. Biol.">
        <title>The bagworm genome reveals a unique fibroin gene that provides high tensile strength.</title>
        <authorList>
            <person name="Kono N."/>
            <person name="Nakamura H."/>
            <person name="Ohtoshi R."/>
            <person name="Tomita M."/>
            <person name="Numata K."/>
            <person name="Arakawa K."/>
        </authorList>
    </citation>
    <scope>NUCLEOTIDE SEQUENCE [LARGE SCALE GENOMIC DNA]</scope>
</reference>
<keyword evidence="2" id="KW-1185">Reference proteome</keyword>
<evidence type="ECO:0000313" key="1">
    <source>
        <dbReference type="EMBL" id="GBP29532.1"/>
    </source>
</evidence>
<proteinExistence type="predicted"/>
<evidence type="ECO:0000313" key="2">
    <source>
        <dbReference type="Proteomes" id="UP000299102"/>
    </source>
</evidence>
<gene>
    <name evidence="1" type="ORF">EVAR_93329_1</name>
</gene>